<dbReference type="PANTHER" id="PTHR33337">
    <property type="entry name" value="GFA DOMAIN-CONTAINING PROTEIN"/>
    <property type="match status" value="1"/>
</dbReference>
<dbReference type="SUPFAM" id="SSF51316">
    <property type="entry name" value="Mss4-like"/>
    <property type="match status" value="1"/>
</dbReference>
<proteinExistence type="predicted"/>
<keyword evidence="2" id="KW-1185">Reference proteome</keyword>
<reference evidence="1" key="1">
    <citation type="submission" date="2023-06" db="EMBL/GenBank/DDBJ databases">
        <title>Genome-scale phylogeny and comparative genomics of the fungal order Sordariales.</title>
        <authorList>
            <consortium name="Lawrence Berkeley National Laboratory"/>
            <person name="Hensen N."/>
            <person name="Bonometti L."/>
            <person name="Westerberg I."/>
            <person name="Brannstrom I.O."/>
            <person name="Guillou S."/>
            <person name="Cros-Aarteil S."/>
            <person name="Calhoun S."/>
            <person name="Haridas S."/>
            <person name="Kuo A."/>
            <person name="Mondo S."/>
            <person name="Pangilinan J."/>
            <person name="Riley R."/>
            <person name="Labutti K."/>
            <person name="Andreopoulos B."/>
            <person name="Lipzen A."/>
            <person name="Chen C."/>
            <person name="Yanf M."/>
            <person name="Daum C."/>
            <person name="Ng V."/>
            <person name="Clum A."/>
            <person name="Steindorff A."/>
            <person name="Ohm R."/>
            <person name="Martin F."/>
            <person name="Silar P."/>
            <person name="Natvig D."/>
            <person name="Lalanne C."/>
            <person name="Gautier V."/>
            <person name="Ament-Velasquez S.L."/>
            <person name="Kruys A."/>
            <person name="Hutchinson M.I."/>
            <person name="Powell A.J."/>
            <person name="Barry K."/>
            <person name="Miller A.N."/>
            <person name="Grigoriev I.V."/>
            <person name="Debuchy R."/>
            <person name="Gladieux P."/>
            <person name="Thoren M.H."/>
            <person name="Johannesson H."/>
        </authorList>
    </citation>
    <scope>NUCLEOTIDE SEQUENCE</scope>
    <source>
        <strain evidence="1">PSN4</strain>
    </source>
</reference>
<sequence length="218" mass="24005">MAFLPSTPLTLTGSCMCTAVRYTIAVPALSSRPLAPRAAPTPINAAGERVATRLPFIDIDHCEDCRRACGGLVQCWFICPESWISFSLLSKATTDAPYVAYPCDQVATPSPEVLQTTYLGHYESSPQIHRCFCTRCGTGLTYCSSKDRGPNWTLGVIVDVAVGTMDRESIELARPDRHGWWNSGTGWVKDLMEGKSEWLIRHPSGRVDQEVKREDPGP</sequence>
<evidence type="ECO:0000313" key="1">
    <source>
        <dbReference type="EMBL" id="KAK1760348.1"/>
    </source>
</evidence>
<dbReference type="Gene3D" id="3.90.1590.10">
    <property type="entry name" value="glutathione-dependent formaldehyde- activating enzyme (gfa)"/>
    <property type="match status" value="1"/>
</dbReference>
<name>A0AAJ0FEG4_9PEZI</name>
<evidence type="ECO:0008006" key="3">
    <source>
        <dbReference type="Google" id="ProtNLM"/>
    </source>
</evidence>
<comment type="caution">
    <text evidence="1">The sequence shown here is derived from an EMBL/GenBank/DDBJ whole genome shotgun (WGS) entry which is preliminary data.</text>
</comment>
<dbReference type="PANTHER" id="PTHR33337:SF40">
    <property type="entry name" value="CENP-V_GFA DOMAIN-CONTAINING PROTEIN-RELATED"/>
    <property type="match status" value="1"/>
</dbReference>
<protein>
    <recommendedName>
        <fullName evidence="3">CENP-V/GFA domain-containing protein</fullName>
    </recommendedName>
</protein>
<dbReference type="EMBL" id="MU839827">
    <property type="protein sequence ID" value="KAK1760348.1"/>
    <property type="molecule type" value="Genomic_DNA"/>
</dbReference>
<gene>
    <name evidence="1" type="ORF">QBC47DRAFT_366915</name>
</gene>
<dbReference type="InterPro" id="IPR011057">
    <property type="entry name" value="Mss4-like_sf"/>
</dbReference>
<dbReference type="AlphaFoldDB" id="A0AAJ0FEG4"/>
<evidence type="ECO:0000313" key="2">
    <source>
        <dbReference type="Proteomes" id="UP001239445"/>
    </source>
</evidence>
<organism evidence="1 2">
    <name type="scientific">Echria macrotheca</name>
    <dbReference type="NCBI Taxonomy" id="438768"/>
    <lineage>
        <taxon>Eukaryota</taxon>
        <taxon>Fungi</taxon>
        <taxon>Dikarya</taxon>
        <taxon>Ascomycota</taxon>
        <taxon>Pezizomycotina</taxon>
        <taxon>Sordariomycetes</taxon>
        <taxon>Sordariomycetidae</taxon>
        <taxon>Sordariales</taxon>
        <taxon>Schizotheciaceae</taxon>
        <taxon>Echria</taxon>
    </lineage>
</organism>
<dbReference type="Proteomes" id="UP001239445">
    <property type="component" value="Unassembled WGS sequence"/>
</dbReference>
<accession>A0AAJ0FEG4</accession>